<dbReference type="CDD" id="cd00882">
    <property type="entry name" value="Ras_like_GTPase"/>
    <property type="match status" value="1"/>
</dbReference>
<dbReference type="PANTHER" id="PTHR14241">
    <property type="entry name" value="INTERFERON-INDUCED PROTEIN 44"/>
    <property type="match status" value="1"/>
</dbReference>
<dbReference type="STRING" id="84645.A0A498NFM9"/>
<evidence type="ECO:0000313" key="1">
    <source>
        <dbReference type="EMBL" id="RXN30565.1"/>
    </source>
</evidence>
<dbReference type="EMBL" id="QBIY01011570">
    <property type="protein sequence ID" value="RXN30565.1"/>
    <property type="molecule type" value="Genomic_DNA"/>
</dbReference>
<organism evidence="1 2">
    <name type="scientific">Labeo rohita</name>
    <name type="common">Indian major carp</name>
    <name type="synonym">Cyprinus rohita</name>
    <dbReference type="NCBI Taxonomy" id="84645"/>
    <lineage>
        <taxon>Eukaryota</taxon>
        <taxon>Metazoa</taxon>
        <taxon>Chordata</taxon>
        <taxon>Craniata</taxon>
        <taxon>Vertebrata</taxon>
        <taxon>Euteleostomi</taxon>
        <taxon>Actinopterygii</taxon>
        <taxon>Neopterygii</taxon>
        <taxon>Teleostei</taxon>
        <taxon>Ostariophysi</taxon>
        <taxon>Cypriniformes</taxon>
        <taxon>Cyprinidae</taxon>
        <taxon>Labeoninae</taxon>
        <taxon>Labeonini</taxon>
        <taxon>Labeo</taxon>
    </lineage>
</organism>
<protein>
    <submittedName>
        <fullName evidence="1">Interferon-induced 44-like protein</fullName>
    </submittedName>
</protein>
<comment type="caution">
    <text evidence="1">The sequence shown here is derived from an EMBL/GenBank/DDBJ whole genome shotgun (WGS) entry which is preliminary data.</text>
</comment>
<reference evidence="1 2" key="1">
    <citation type="submission" date="2018-03" db="EMBL/GenBank/DDBJ databases">
        <title>Draft genome sequence of Rohu Carp (Labeo rohita).</title>
        <authorList>
            <person name="Das P."/>
            <person name="Kushwaha B."/>
            <person name="Joshi C.G."/>
            <person name="Kumar D."/>
            <person name="Nagpure N.S."/>
            <person name="Sahoo L."/>
            <person name="Das S.P."/>
            <person name="Bit A."/>
            <person name="Patnaik S."/>
            <person name="Meher P.K."/>
            <person name="Jayasankar P."/>
            <person name="Koringa P.G."/>
            <person name="Patel N.V."/>
            <person name="Hinsu A.T."/>
            <person name="Kumar R."/>
            <person name="Pandey M."/>
            <person name="Agarwal S."/>
            <person name="Srivastava S."/>
            <person name="Singh M."/>
            <person name="Iquebal M.A."/>
            <person name="Jaiswal S."/>
            <person name="Angadi U.B."/>
            <person name="Kumar N."/>
            <person name="Raza M."/>
            <person name="Shah T.M."/>
            <person name="Rai A."/>
            <person name="Jena J.K."/>
        </authorList>
    </citation>
    <scope>NUCLEOTIDE SEQUENCE [LARGE SCALE GENOMIC DNA]</scope>
    <source>
        <strain evidence="1">DASCIFA01</strain>
        <tissue evidence="1">Testis</tissue>
    </source>
</reference>
<dbReference type="GO" id="GO:0006955">
    <property type="term" value="P:immune response"/>
    <property type="evidence" value="ECO:0007669"/>
    <property type="project" value="TreeGrafter"/>
</dbReference>
<gene>
    <name evidence="1" type="ORF">ROHU_017724</name>
</gene>
<dbReference type="AlphaFoldDB" id="A0A498NFM9"/>
<dbReference type="SUPFAM" id="SSF52540">
    <property type="entry name" value="P-loop containing nucleoside triphosphate hydrolases"/>
    <property type="match status" value="2"/>
</dbReference>
<dbReference type="Proteomes" id="UP000290572">
    <property type="component" value="Unassembled WGS sequence"/>
</dbReference>
<dbReference type="PANTHER" id="PTHR14241:SF1">
    <property type="entry name" value="INTERFERON-INDUCED PROTEIN 44-RELATED"/>
    <property type="match status" value="1"/>
</dbReference>
<keyword evidence="2" id="KW-1185">Reference proteome</keyword>
<dbReference type="Gene3D" id="3.40.50.300">
    <property type="entry name" value="P-loop containing nucleotide triphosphate hydrolases"/>
    <property type="match status" value="2"/>
</dbReference>
<evidence type="ECO:0000313" key="2">
    <source>
        <dbReference type="Proteomes" id="UP000290572"/>
    </source>
</evidence>
<accession>A0A498NFM9</accession>
<name>A0A498NFM9_LABRO</name>
<dbReference type="InterPro" id="IPR027417">
    <property type="entry name" value="P-loop_NTPase"/>
</dbReference>
<sequence>MGWGLCRVVGNDRPNLLTTIKNFHTGNPEVTTLRFLLYGPVGVGKSSFLKSVNNALLGRITTRAQAHSIHTDRSFTLECKTYKLKEDRTGSYFPFTFTDIAGMHDEIESIKTDDIIQLLNGHINTGYVMEECSGKLGVTVDCIYPVKNYHEEHATDDKMDILILDALKNIANFANDHVEDQADGEEEALNEEEKQTHLKTLNNFQSGNPMVSTLRILLLGPVGAGKSSFFNSVNNVLQGRMTTRALADSASWTSFTMECKDFKLKKKDNSSYPFMFTDIKGIEPEEGKGVHPEDIAKILLGHIKNGYRMEECSTRLGVPVNCIFPVKNYHEEDTINTKMDILILKALLNIVNFANDYVQDQADNE</sequence>
<proteinExistence type="predicted"/>